<feature type="transmembrane region" description="Helical" evidence="2">
    <location>
        <begin position="21"/>
        <end position="41"/>
    </location>
</feature>
<evidence type="ECO:0000256" key="2">
    <source>
        <dbReference type="SAM" id="Phobius"/>
    </source>
</evidence>
<evidence type="ECO:0000313" key="3">
    <source>
        <dbReference type="EMBL" id="UXE60021.1"/>
    </source>
</evidence>
<keyword evidence="2" id="KW-0812">Transmembrane</keyword>
<feature type="coiled-coil region" evidence="1">
    <location>
        <begin position="133"/>
        <end position="160"/>
    </location>
</feature>
<dbReference type="AlphaFoldDB" id="A0A977KW45"/>
<sequence length="219" mass="25465">MAIISHNTVSRYQEAKLNLQSLFKQTYQVAFGLAMVLLITAGRPSPFGLTITVVLGIAFVSWSETKRLSSNRRNESIKRILKKMEEHGKKQNMEACSDEIFEEFTKLKQGRCQRDPRTKYETNPLFEKKLIEKLELESKLAKHMNEYIELRNSLTDIELQNSLKDKYQSLIEEKSLLIDIEFELCELNVEKLIEFELCKLTVENLRDQNDKLSQSLLGT</sequence>
<dbReference type="Proteomes" id="UP001065613">
    <property type="component" value="Chromosome"/>
</dbReference>
<keyword evidence="2" id="KW-1133">Transmembrane helix</keyword>
<dbReference type="KEGG" id="wna:KA717_30795"/>
<keyword evidence="1" id="KW-0175">Coiled coil</keyword>
<gene>
    <name evidence="3" type="ORF">KA717_30795</name>
</gene>
<dbReference type="EMBL" id="CP073041">
    <property type="protein sequence ID" value="UXE60021.1"/>
    <property type="molecule type" value="Genomic_DNA"/>
</dbReference>
<evidence type="ECO:0000256" key="1">
    <source>
        <dbReference type="SAM" id="Coils"/>
    </source>
</evidence>
<accession>A0A977KW45</accession>
<proteinExistence type="predicted"/>
<organism evidence="3">
    <name type="scientific">Woronichinia naegeliana WA131</name>
    <dbReference type="NCBI Taxonomy" id="2824559"/>
    <lineage>
        <taxon>Bacteria</taxon>
        <taxon>Bacillati</taxon>
        <taxon>Cyanobacteriota</taxon>
        <taxon>Cyanophyceae</taxon>
        <taxon>Synechococcales</taxon>
        <taxon>Coelosphaeriaceae</taxon>
        <taxon>Woronichinia</taxon>
    </lineage>
</organism>
<keyword evidence="2" id="KW-0472">Membrane</keyword>
<name>A0A977KW45_9CYAN</name>
<protein>
    <submittedName>
        <fullName evidence="3">Uncharacterized protein</fullName>
    </submittedName>
</protein>
<reference evidence="3" key="1">
    <citation type="submission" date="2021-04" db="EMBL/GenBank/DDBJ databases">
        <title>Genome sequence of Woronichinia naegeliana from Washington state freshwater lake bloom.</title>
        <authorList>
            <person name="Dreher T.W."/>
        </authorList>
    </citation>
    <scope>NUCLEOTIDE SEQUENCE</scope>
    <source>
        <strain evidence="3">WA131</strain>
    </source>
</reference>
<feature type="transmembrane region" description="Helical" evidence="2">
    <location>
        <begin position="47"/>
        <end position="63"/>
    </location>
</feature>